<feature type="region of interest" description="Disordered" evidence="1">
    <location>
        <begin position="1"/>
        <end position="22"/>
    </location>
</feature>
<accession>A0A835UGS1</accession>
<sequence>MAANSRFDLSSSSPDGLNFCNGQRAPYGATTLEKSGSFREGLDRIFSSASGTSKANGISSQGEITSLVQSLALDLKGVVADQKSSRPGEIKRAVSSILGVPEDLSSTIITKQLPPMSMEEIKRLKSNLQEGSIKARDRVKTFSDASFKIERFYGFTRKRSRVDSLGERSTSLFQGGSVLKTGPQNHFSGTGIEIGSQRLEEKAKIGVPNRRIRTSLVEMDAQGSGVARTSGPLERDKDMFKPINSSAVQVEENDRVFSNVADGWERSKMRKKRSVIKNQMLQLVQG</sequence>
<name>A0A835UGS1_VANPL</name>
<dbReference type="Proteomes" id="UP000639772">
    <property type="component" value="Chromosome 12"/>
</dbReference>
<dbReference type="EMBL" id="JADCNM010000012">
    <property type="protein sequence ID" value="KAG0460330.1"/>
    <property type="molecule type" value="Genomic_DNA"/>
</dbReference>
<evidence type="ECO:0000256" key="1">
    <source>
        <dbReference type="SAM" id="MobiDB-lite"/>
    </source>
</evidence>
<dbReference type="PANTHER" id="PTHR31115">
    <property type="entry name" value="OS05G0107300 PROTEIN"/>
    <property type="match status" value="1"/>
</dbReference>
<dbReference type="AlphaFoldDB" id="A0A835UGS1"/>
<dbReference type="PANTHER" id="PTHR31115:SF3">
    <property type="entry name" value="EXPRESSED PROTEIN"/>
    <property type="match status" value="1"/>
</dbReference>
<comment type="caution">
    <text evidence="2">The sequence shown here is derived from an EMBL/GenBank/DDBJ whole genome shotgun (WGS) entry which is preliminary data.</text>
</comment>
<proteinExistence type="predicted"/>
<organism evidence="2 3">
    <name type="scientific">Vanilla planifolia</name>
    <name type="common">Vanilla</name>
    <dbReference type="NCBI Taxonomy" id="51239"/>
    <lineage>
        <taxon>Eukaryota</taxon>
        <taxon>Viridiplantae</taxon>
        <taxon>Streptophyta</taxon>
        <taxon>Embryophyta</taxon>
        <taxon>Tracheophyta</taxon>
        <taxon>Spermatophyta</taxon>
        <taxon>Magnoliopsida</taxon>
        <taxon>Liliopsida</taxon>
        <taxon>Asparagales</taxon>
        <taxon>Orchidaceae</taxon>
        <taxon>Vanilloideae</taxon>
        <taxon>Vanilleae</taxon>
        <taxon>Vanilla</taxon>
    </lineage>
</organism>
<dbReference type="OrthoDB" id="1915143at2759"/>
<evidence type="ECO:0000313" key="2">
    <source>
        <dbReference type="EMBL" id="KAG0460330.1"/>
    </source>
</evidence>
<evidence type="ECO:0000313" key="3">
    <source>
        <dbReference type="Proteomes" id="UP000639772"/>
    </source>
</evidence>
<gene>
    <name evidence="2" type="ORF">HPP92_023458</name>
</gene>
<protein>
    <submittedName>
        <fullName evidence="2">Uncharacterized protein</fullName>
    </submittedName>
</protein>
<reference evidence="2 3" key="1">
    <citation type="journal article" date="2020" name="Nat. Food">
        <title>A phased Vanilla planifolia genome enables genetic improvement of flavour and production.</title>
        <authorList>
            <person name="Hasing T."/>
            <person name="Tang H."/>
            <person name="Brym M."/>
            <person name="Khazi F."/>
            <person name="Huang T."/>
            <person name="Chambers A.H."/>
        </authorList>
    </citation>
    <scope>NUCLEOTIDE SEQUENCE [LARGE SCALE GENOMIC DNA]</scope>
    <source>
        <tissue evidence="2">Leaf</tissue>
    </source>
</reference>